<evidence type="ECO:0000256" key="1">
    <source>
        <dbReference type="SAM" id="SignalP"/>
    </source>
</evidence>
<feature type="chain" id="PRO_5046653398" evidence="1">
    <location>
        <begin position="19"/>
        <end position="147"/>
    </location>
</feature>
<gene>
    <name evidence="3" type="ORF">GCM10009118_30550</name>
</gene>
<dbReference type="PANTHER" id="PTHR36919:SF3">
    <property type="entry name" value="BLL5882 PROTEIN"/>
    <property type="match status" value="1"/>
</dbReference>
<protein>
    <submittedName>
        <fullName evidence="3">DUF2147 domain-containing protein</fullName>
    </submittedName>
</protein>
<dbReference type="PANTHER" id="PTHR36919">
    <property type="entry name" value="BLR1215 PROTEIN"/>
    <property type="match status" value="1"/>
</dbReference>
<dbReference type="Pfam" id="PF09917">
    <property type="entry name" value="DUF2147"/>
    <property type="match status" value="1"/>
</dbReference>
<evidence type="ECO:0000259" key="2">
    <source>
        <dbReference type="Pfam" id="PF09917"/>
    </source>
</evidence>
<evidence type="ECO:0000313" key="3">
    <source>
        <dbReference type="EMBL" id="GAA0876645.1"/>
    </source>
</evidence>
<dbReference type="RefSeq" id="WP_343789911.1">
    <property type="nucleotide sequence ID" value="NZ_BAAAFH010000022.1"/>
</dbReference>
<proteinExistence type="predicted"/>
<accession>A0ABN1MTI5</accession>
<comment type="caution">
    <text evidence="3">The sequence shown here is derived from an EMBL/GenBank/DDBJ whole genome shotgun (WGS) entry which is preliminary data.</text>
</comment>
<keyword evidence="1" id="KW-0732">Signal</keyword>
<feature type="signal peptide" evidence="1">
    <location>
        <begin position="1"/>
        <end position="18"/>
    </location>
</feature>
<organism evidence="3 4">
    <name type="scientific">Wandonia haliotis</name>
    <dbReference type="NCBI Taxonomy" id="574963"/>
    <lineage>
        <taxon>Bacteria</taxon>
        <taxon>Pseudomonadati</taxon>
        <taxon>Bacteroidota</taxon>
        <taxon>Flavobacteriia</taxon>
        <taxon>Flavobacteriales</taxon>
        <taxon>Crocinitomicaceae</taxon>
        <taxon>Wandonia</taxon>
    </lineage>
</organism>
<feature type="domain" description="DUF2147" evidence="2">
    <location>
        <begin position="24"/>
        <end position="141"/>
    </location>
</feature>
<dbReference type="Gene3D" id="2.40.128.520">
    <property type="match status" value="1"/>
</dbReference>
<sequence length="147" mass="16693">MKSFIAAVLVCFIMPVFAQSDIEGYWVTIDDETNKPKSIVELKVVQGKVEGTIVKLYPRPGRPDDPVCEECEDHRKGKKIVGMKIVEGLYKKGSEYKGGEILDPANGKIYSCKIWLSDSNKNQLNVRGYLGPFYRTQKWIRFTGKND</sequence>
<keyword evidence="4" id="KW-1185">Reference proteome</keyword>
<evidence type="ECO:0000313" key="4">
    <source>
        <dbReference type="Proteomes" id="UP001501126"/>
    </source>
</evidence>
<dbReference type="EMBL" id="BAAAFH010000022">
    <property type="protein sequence ID" value="GAA0876645.1"/>
    <property type="molecule type" value="Genomic_DNA"/>
</dbReference>
<dbReference type="InterPro" id="IPR019223">
    <property type="entry name" value="DUF2147"/>
</dbReference>
<dbReference type="Proteomes" id="UP001501126">
    <property type="component" value="Unassembled WGS sequence"/>
</dbReference>
<name>A0ABN1MTI5_9FLAO</name>
<reference evidence="3 4" key="1">
    <citation type="journal article" date="2019" name="Int. J. Syst. Evol. Microbiol.">
        <title>The Global Catalogue of Microorganisms (GCM) 10K type strain sequencing project: providing services to taxonomists for standard genome sequencing and annotation.</title>
        <authorList>
            <consortium name="The Broad Institute Genomics Platform"/>
            <consortium name="The Broad Institute Genome Sequencing Center for Infectious Disease"/>
            <person name="Wu L."/>
            <person name="Ma J."/>
        </authorList>
    </citation>
    <scope>NUCLEOTIDE SEQUENCE [LARGE SCALE GENOMIC DNA]</scope>
    <source>
        <strain evidence="3 4">JCM 16083</strain>
    </source>
</reference>